<name>A0ABY9DWW8_VITVI</name>
<sequence length="100" mass="10524">MLVSHCNVTQGISHVRSLCAACARPVRGLCAACARPVRGLCKTCARPVHDLCAACARGLGRGSGSVVEARFARFRRAGDALQERHVLPTPFRGASDAVPV</sequence>
<evidence type="ECO:0000313" key="2">
    <source>
        <dbReference type="Proteomes" id="UP001227230"/>
    </source>
</evidence>
<proteinExistence type="predicted"/>
<accession>A0ABY9DWW8</accession>
<gene>
    <name evidence="1" type="ORF">VitviT2T_029380</name>
</gene>
<reference evidence="1 2" key="1">
    <citation type="journal article" date="2023" name="Hortic Res">
        <title>The complete reference genome for grapevine (Vitis vinifera L.) genetics and breeding.</title>
        <authorList>
            <person name="Shi X."/>
            <person name="Cao S."/>
            <person name="Wang X."/>
            <person name="Huang S."/>
            <person name="Wang Y."/>
            <person name="Liu Z."/>
            <person name="Liu W."/>
            <person name="Leng X."/>
            <person name="Peng Y."/>
            <person name="Wang N."/>
            <person name="Wang Y."/>
            <person name="Ma Z."/>
            <person name="Xu X."/>
            <person name="Zhang F."/>
            <person name="Xue H."/>
            <person name="Zhong H."/>
            <person name="Wang Y."/>
            <person name="Zhang K."/>
            <person name="Velt A."/>
            <person name="Avia K."/>
            <person name="Holtgrawe D."/>
            <person name="Grimplet J."/>
            <person name="Matus J.T."/>
            <person name="Ware D."/>
            <person name="Wu X."/>
            <person name="Wang H."/>
            <person name="Liu C."/>
            <person name="Fang Y."/>
            <person name="Rustenholz C."/>
            <person name="Cheng Z."/>
            <person name="Xiao H."/>
            <person name="Zhou Y."/>
        </authorList>
    </citation>
    <scope>NUCLEOTIDE SEQUENCE [LARGE SCALE GENOMIC DNA]</scope>
    <source>
        <strain evidence="2">cv. Pinot noir / PN40024</strain>
        <tissue evidence="1">Leaf</tissue>
    </source>
</reference>
<dbReference type="Proteomes" id="UP001227230">
    <property type="component" value="Chromosome 19"/>
</dbReference>
<dbReference type="EMBL" id="CP126666">
    <property type="protein sequence ID" value="WKA11932.1"/>
    <property type="molecule type" value="Genomic_DNA"/>
</dbReference>
<protein>
    <submittedName>
        <fullName evidence="1">Uncharacterized protein</fullName>
    </submittedName>
</protein>
<organism evidence="1 2">
    <name type="scientific">Vitis vinifera</name>
    <name type="common">Grape</name>
    <dbReference type="NCBI Taxonomy" id="29760"/>
    <lineage>
        <taxon>Eukaryota</taxon>
        <taxon>Viridiplantae</taxon>
        <taxon>Streptophyta</taxon>
        <taxon>Embryophyta</taxon>
        <taxon>Tracheophyta</taxon>
        <taxon>Spermatophyta</taxon>
        <taxon>Magnoliopsida</taxon>
        <taxon>eudicotyledons</taxon>
        <taxon>Gunneridae</taxon>
        <taxon>Pentapetalae</taxon>
        <taxon>rosids</taxon>
        <taxon>Vitales</taxon>
        <taxon>Vitaceae</taxon>
        <taxon>Viteae</taxon>
        <taxon>Vitis</taxon>
    </lineage>
</organism>
<keyword evidence="2" id="KW-1185">Reference proteome</keyword>
<evidence type="ECO:0000313" key="1">
    <source>
        <dbReference type="EMBL" id="WKA11932.1"/>
    </source>
</evidence>